<dbReference type="InterPro" id="IPR001025">
    <property type="entry name" value="BAH_dom"/>
</dbReference>
<dbReference type="OMA" id="KINDAEC"/>
<evidence type="ECO:0000256" key="5">
    <source>
        <dbReference type="ARBA" id="ARBA00022691"/>
    </source>
</evidence>
<dbReference type="PANTHER" id="PTHR10629">
    <property type="entry name" value="CYTOSINE-SPECIFIC METHYLTRANSFERASE"/>
    <property type="match status" value="1"/>
</dbReference>
<accession>G4TAT8</accession>
<keyword evidence="6" id="KW-0677">Repeat</keyword>
<dbReference type="PANTHER" id="PTHR10629:SF52">
    <property type="entry name" value="DNA (CYTOSINE-5)-METHYLTRANSFERASE 1"/>
    <property type="match status" value="1"/>
</dbReference>
<dbReference type="PRINTS" id="PR00105">
    <property type="entry name" value="C5METTRFRASE"/>
</dbReference>
<keyword evidence="5 10" id="KW-0949">S-adenosyl-L-methionine</keyword>
<keyword evidence="4 10" id="KW-0808">Transferase</keyword>
<dbReference type="InterPro" id="IPR029063">
    <property type="entry name" value="SAM-dependent_MTases_sf"/>
</dbReference>
<comment type="similarity">
    <text evidence="10">Belongs to the class I-like SAM-binding methyltransferase superfamily. C5-methyltransferase family.</text>
</comment>
<keyword evidence="8" id="KW-0539">Nucleus</keyword>
<dbReference type="InterPro" id="IPR001525">
    <property type="entry name" value="C5_MeTfrase"/>
</dbReference>
<keyword evidence="3 10" id="KW-0489">Methyltransferase</keyword>
<dbReference type="HOGENOM" id="CLU_008262_0_0_1"/>
<keyword evidence="14" id="KW-1185">Reference proteome</keyword>
<evidence type="ECO:0000256" key="8">
    <source>
        <dbReference type="ARBA" id="ARBA00023242"/>
    </source>
</evidence>
<dbReference type="GO" id="GO:0044027">
    <property type="term" value="P:negative regulation of gene expression via chromosomal CpG island methylation"/>
    <property type="evidence" value="ECO:0007669"/>
    <property type="project" value="TreeGrafter"/>
</dbReference>
<evidence type="ECO:0000256" key="7">
    <source>
        <dbReference type="ARBA" id="ARBA00023125"/>
    </source>
</evidence>
<evidence type="ECO:0000256" key="6">
    <source>
        <dbReference type="ARBA" id="ARBA00022737"/>
    </source>
</evidence>
<gene>
    <name evidence="13" type="ORF">PIIN_02281</name>
</gene>
<dbReference type="Proteomes" id="UP000007148">
    <property type="component" value="Unassembled WGS sequence"/>
</dbReference>
<evidence type="ECO:0000256" key="2">
    <source>
        <dbReference type="ARBA" id="ARBA00011975"/>
    </source>
</evidence>
<dbReference type="GO" id="GO:0006346">
    <property type="term" value="P:DNA methylation-dependent constitutive heterochromatin formation"/>
    <property type="evidence" value="ECO:0007669"/>
    <property type="project" value="InterPro"/>
</dbReference>
<dbReference type="InParanoid" id="G4TAT8"/>
<dbReference type="InterPro" id="IPR043151">
    <property type="entry name" value="BAH_sf"/>
</dbReference>
<organism evidence="13 14">
    <name type="scientific">Serendipita indica (strain DSM 11827)</name>
    <name type="common">Root endophyte fungus</name>
    <name type="synonym">Piriformospora indica</name>
    <dbReference type="NCBI Taxonomy" id="1109443"/>
    <lineage>
        <taxon>Eukaryota</taxon>
        <taxon>Fungi</taxon>
        <taxon>Dikarya</taxon>
        <taxon>Basidiomycota</taxon>
        <taxon>Agaricomycotina</taxon>
        <taxon>Agaricomycetes</taxon>
        <taxon>Sebacinales</taxon>
        <taxon>Serendipitaceae</taxon>
        <taxon>Serendipita</taxon>
    </lineage>
</organism>
<comment type="caution">
    <text evidence="13">The sequence shown here is derived from an EMBL/GenBank/DDBJ whole genome shotgun (WGS) entry which is preliminary data.</text>
</comment>
<dbReference type="PROSITE" id="PS51679">
    <property type="entry name" value="SAM_MT_C5"/>
    <property type="match status" value="1"/>
</dbReference>
<feature type="active site" evidence="9 10">
    <location>
        <position position="742"/>
    </location>
</feature>
<evidence type="ECO:0000313" key="13">
    <source>
        <dbReference type="EMBL" id="CCA68417.1"/>
    </source>
</evidence>
<dbReference type="Gene3D" id="3.40.50.150">
    <property type="entry name" value="Vaccinia Virus protein VP39"/>
    <property type="match status" value="2"/>
</dbReference>
<evidence type="ECO:0000256" key="10">
    <source>
        <dbReference type="PROSITE-ProRule" id="PRU01016"/>
    </source>
</evidence>
<dbReference type="OrthoDB" id="5376140at2759"/>
<dbReference type="eggNOG" id="ENOG502QPKK">
    <property type="taxonomic scope" value="Eukaryota"/>
</dbReference>
<dbReference type="PROSITE" id="PS00095">
    <property type="entry name" value="C5_MTASE_2"/>
    <property type="match status" value="1"/>
</dbReference>
<keyword evidence="7" id="KW-0238">DNA-binding</keyword>
<dbReference type="InterPro" id="IPR031303">
    <property type="entry name" value="C5_meth_CS"/>
</dbReference>
<dbReference type="GO" id="GO:0003682">
    <property type="term" value="F:chromatin binding"/>
    <property type="evidence" value="ECO:0007669"/>
    <property type="project" value="InterPro"/>
</dbReference>
<proteinExistence type="inferred from homology"/>
<dbReference type="Pfam" id="PF12047">
    <property type="entry name" value="DNMT1-RFD"/>
    <property type="match status" value="1"/>
</dbReference>
<protein>
    <recommendedName>
        <fullName evidence="2">DNA (cytosine-5-)-methyltransferase</fullName>
        <ecNumber evidence="2">2.1.1.37</ecNumber>
    </recommendedName>
</protein>
<dbReference type="Pfam" id="PF01426">
    <property type="entry name" value="BAH"/>
    <property type="match status" value="1"/>
</dbReference>
<feature type="domain" description="BAH" evidence="12">
    <location>
        <begin position="347"/>
        <end position="488"/>
    </location>
</feature>
<dbReference type="PROSITE" id="PS51038">
    <property type="entry name" value="BAH"/>
    <property type="match status" value="1"/>
</dbReference>
<feature type="region of interest" description="Disordered" evidence="11">
    <location>
        <begin position="229"/>
        <end position="264"/>
    </location>
</feature>
<dbReference type="InterPro" id="IPR050390">
    <property type="entry name" value="C5-Methyltransferase"/>
</dbReference>
<dbReference type="EMBL" id="CAFZ01000032">
    <property type="protein sequence ID" value="CCA68417.1"/>
    <property type="molecule type" value="Genomic_DNA"/>
</dbReference>
<dbReference type="InterPro" id="IPR022702">
    <property type="entry name" value="Cytosine_MeTrfase1_RFD"/>
</dbReference>
<comment type="subcellular location">
    <subcellularLocation>
        <location evidence="1">Nucleus</location>
    </subcellularLocation>
</comment>
<reference evidence="13 14" key="1">
    <citation type="journal article" date="2011" name="PLoS Pathog.">
        <title>Endophytic Life Strategies Decoded by Genome and Transcriptome Analyses of the Mutualistic Root Symbiont Piriformospora indica.</title>
        <authorList>
            <person name="Zuccaro A."/>
            <person name="Lahrmann U."/>
            <person name="Guldener U."/>
            <person name="Langen G."/>
            <person name="Pfiffi S."/>
            <person name="Biedenkopf D."/>
            <person name="Wong P."/>
            <person name="Samans B."/>
            <person name="Grimm C."/>
            <person name="Basiewicz M."/>
            <person name="Murat C."/>
            <person name="Martin F."/>
            <person name="Kogel K.H."/>
        </authorList>
    </citation>
    <scope>NUCLEOTIDE SEQUENCE [LARGE SCALE GENOMIC DNA]</scope>
    <source>
        <strain evidence="13 14">DSM 11827</strain>
    </source>
</reference>
<dbReference type="GO" id="GO:0003677">
    <property type="term" value="F:DNA binding"/>
    <property type="evidence" value="ECO:0007669"/>
    <property type="project" value="UniProtKB-KW"/>
</dbReference>
<dbReference type="GO" id="GO:0032259">
    <property type="term" value="P:methylation"/>
    <property type="evidence" value="ECO:0007669"/>
    <property type="project" value="UniProtKB-KW"/>
</dbReference>
<dbReference type="Gene3D" id="3.90.120.10">
    <property type="entry name" value="DNA Methylase, subunit A, domain 2"/>
    <property type="match status" value="2"/>
</dbReference>
<evidence type="ECO:0000256" key="1">
    <source>
        <dbReference type="ARBA" id="ARBA00004123"/>
    </source>
</evidence>
<name>G4TAT8_SERID</name>
<dbReference type="AlphaFoldDB" id="G4TAT8"/>
<evidence type="ECO:0000256" key="9">
    <source>
        <dbReference type="PIRSR" id="PIRSR037404-1"/>
    </source>
</evidence>
<evidence type="ECO:0000313" key="14">
    <source>
        <dbReference type="Proteomes" id="UP000007148"/>
    </source>
</evidence>
<dbReference type="Gene3D" id="2.30.30.490">
    <property type="match status" value="2"/>
</dbReference>
<dbReference type="STRING" id="1109443.G4TAT8"/>
<evidence type="ECO:0000256" key="3">
    <source>
        <dbReference type="ARBA" id="ARBA00022603"/>
    </source>
</evidence>
<evidence type="ECO:0000256" key="4">
    <source>
        <dbReference type="ARBA" id="ARBA00022679"/>
    </source>
</evidence>
<sequence>MGYSFGLHFDETIEETADFLLNGEKHPSIVAKDTLPVRYLDEFIIRDENTGKMISLDEIESDMSDSSPYFVGWVSPKLEEPPSAAEAVELERVFIRSSSIFSIWQSQEPEENQMVYEESWYILDKPDPSYRALFKQPYLRHAIFLSVVHQASRYKDTTLERFFGNVRKNEIKWAREDLGEPFVTEEDVKRVIPDVLHHAFQLDPNEEPEIHEHYAPELLYRLRTSPDLSNYMTEDKNSTSGSEESMRASRIPQSRTSRYPSEVISSRGQLSPTFCTPFIQRLAGHYFPSLRVRQEAGEISEGDEVNELLRTADNAEDDWMLDTSPPELNSILWDQSRSISWLEISGERFELGDVVFIRPDPDLEGNKINPRITFEDVHIQIEIGKIIRFSLDHSQHVQVHVLWFISARNSSLDCSEEIPGQSFKPISHPQELVLIDDCENVPASRIIGHCHAQYLDIESAEPAPSPRARSFFYRYFWNQENDDAYLDASVFLDQFSETNVDNDNACSSCRSSTRVELKSRTRETEDGVSVGDVEYHLHDFVYLQNKSPNLPYIIGQITGIDLETVSIARMYRIQRPFNNSHYHNDRLLNPPVRTSATYNTQELQGKCFIVNPNPDDFRLPDDHFACSLPSSHPRCTRCRNNALIQSGVLHCLDLFSGAGGLSLGLEASGAVQTKWAVEYDSSSAATFQQAHPDAIMFNTCINKLLSGVQQRDDAGELDRNSPQLDQFPKPGEVDIIVGGPPCRPSSAYLRRLGKRPRSPDIQTWRNPNKSLYVGRRYTERGHHSGQAPTHGNEVCRFLTNVSYLMLIGSYQVRYGVLNAGQHGVPQIRRRVFVIAAKRGNLLPDLPQPTHVAMHATHNTVTVEEGKVYTVSRRRENNAPLYAVTVGDAITDLPQWEWVNPHKLYKRTTRVKQEELERRWKHGILAIDVKSQPISTSLPVCGPDSPLQYPLPALTNYQLLMRERSTTVTQHWTPALNELEIERVCNIPFKSKRGDRVVPDHHGGIFLLDLPSRLRRPGWADRQQLDGRYGRLDAEDVFATSLHRILTIREAARSQGFPDHIDFRHEDNNVKLITQQIGNAVPVPLAAAVGREIAKARRALAEGREGSVEL</sequence>
<dbReference type="GO" id="GO:0005634">
    <property type="term" value="C:nucleus"/>
    <property type="evidence" value="ECO:0007669"/>
    <property type="project" value="UniProtKB-SubCell"/>
</dbReference>
<feature type="compositionally biased region" description="Polar residues" evidence="11">
    <location>
        <begin position="251"/>
        <end position="264"/>
    </location>
</feature>
<feature type="compositionally biased region" description="Polar residues" evidence="11">
    <location>
        <begin position="229"/>
        <end position="243"/>
    </location>
</feature>
<evidence type="ECO:0000256" key="11">
    <source>
        <dbReference type="SAM" id="MobiDB-lite"/>
    </source>
</evidence>
<dbReference type="SUPFAM" id="SSF53335">
    <property type="entry name" value="S-adenosyl-L-methionine-dependent methyltransferases"/>
    <property type="match status" value="1"/>
</dbReference>
<dbReference type="SMART" id="SM00439">
    <property type="entry name" value="BAH"/>
    <property type="match status" value="1"/>
</dbReference>
<evidence type="ECO:0000259" key="12">
    <source>
        <dbReference type="PROSITE" id="PS51038"/>
    </source>
</evidence>
<dbReference type="EC" id="2.1.1.37" evidence="2"/>
<dbReference type="Pfam" id="PF00145">
    <property type="entry name" value="DNA_methylase"/>
    <property type="match status" value="2"/>
</dbReference>
<dbReference type="GO" id="GO:0003886">
    <property type="term" value="F:DNA (cytosine-5-)-methyltransferase activity"/>
    <property type="evidence" value="ECO:0007669"/>
    <property type="project" value="UniProtKB-EC"/>
</dbReference>